<evidence type="ECO:0000256" key="3">
    <source>
        <dbReference type="ARBA" id="ARBA00022692"/>
    </source>
</evidence>
<sequence length="310" mass="36520">MTNLCFFVQLYQLIQGRLSYFDVENIMEVFVYVASILLVYDYEQCNGLRKDWQWQLGSAAIFFSWMNLILFIRKIPGYGAYTILFFRILNRFVGYILLFSLFIFSFGIAFYALLRNQLAFSNLGEAIMKTSFMMIGEFDFGNVFYNRFSEDIPLPIENQVPYVGLTYVSWLIFLVVMCIIFMNMMIAMTVDDMNQVQRDINFSRLAMQSTFCLQMEHYIPKSILRDLFRNSFTWKPNRKFGFLILNFVRYYMYPPAPDSDLLHRIFSQDECSNAQANSKNETALNNDMLKEILNILKSREHGHPQSLQAS</sequence>
<gene>
    <name evidence="13" type="ORF">Ciccas_005716</name>
</gene>
<name>A0ABD2Q7V8_9PLAT</name>
<evidence type="ECO:0000256" key="6">
    <source>
        <dbReference type="ARBA" id="ARBA00023043"/>
    </source>
</evidence>
<evidence type="ECO:0000256" key="7">
    <source>
        <dbReference type="ARBA" id="ARBA00023065"/>
    </source>
</evidence>
<evidence type="ECO:0000256" key="10">
    <source>
        <dbReference type="ARBA" id="ARBA00023303"/>
    </source>
</evidence>
<keyword evidence="6" id="KW-0040">ANK repeat</keyword>
<dbReference type="GO" id="GO:0016020">
    <property type="term" value="C:membrane"/>
    <property type="evidence" value="ECO:0007669"/>
    <property type="project" value="UniProtKB-SubCell"/>
</dbReference>
<keyword evidence="4" id="KW-0677">Repeat</keyword>
<evidence type="ECO:0000256" key="2">
    <source>
        <dbReference type="ARBA" id="ARBA00022448"/>
    </source>
</evidence>
<organism evidence="13 14">
    <name type="scientific">Cichlidogyrus casuarinus</name>
    <dbReference type="NCBI Taxonomy" id="1844966"/>
    <lineage>
        <taxon>Eukaryota</taxon>
        <taxon>Metazoa</taxon>
        <taxon>Spiralia</taxon>
        <taxon>Lophotrochozoa</taxon>
        <taxon>Platyhelminthes</taxon>
        <taxon>Monogenea</taxon>
        <taxon>Monopisthocotylea</taxon>
        <taxon>Dactylogyridea</taxon>
        <taxon>Ancyrocephalidae</taxon>
        <taxon>Cichlidogyrus</taxon>
    </lineage>
</organism>
<evidence type="ECO:0000256" key="1">
    <source>
        <dbReference type="ARBA" id="ARBA00004141"/>
    </source>
</evidence>
<dbReference type="Proteomes" id="UP001626550">
    <property type="component" value="Unassembled WGS sequence"/>
</dbReference>
<protein>
    <recommendedName>
        <fullName evidence="12">Ion transport domain-containing protein</fullName>
    </recommendedName>
</protein>
<dbReference type="EMBL" id="JBJKFK010000697">
    <property type="protein sequence ID" value="KAL3315653.1"/>
    <property type="molecule type" value="Genomic_DNA"/>
</dbReference>
<proteinExistence type="predicted"/>
<evidence type="ECO:0000313" key="14">
    <source>
        <dbReference type="Proteomes" id="UP001626550"/>
    </source>
</evidence>
<evidence type="ECO:0000256" key="4">
    <source>
        <dbReference type="ARBA" id="ARBA00022737"/>
    </source>
</evidence>
<dbReference type="PANTHER" id="PTHR47143">
    <property type="entry name" value="TRANSIENT RECEPTOR POTENTIAL CATION CHANNEL PROTEIN PAINLESS"/>
    <property type="match status" value="1"/>
</dbReference>
<dbReference type="InterPro" id="IPR005821">
    <property type="entry name" value="Ion_trans_dom"/>
</dbReference>
<keyword evidence="3 11" id="KW-0812">Transmembrane</keyword>
<evidence type="ECO:0000313" key="13">
    <source>
        <dbReference type="EMBL" id="KAL3315653.1"/>
    </source>
</evidence>
<evidence type="ECO:0000259" key="12">
    <source>
        <dbReference type="Pfam" id="PF00520"/>
    </source>
</evidence>
<keyword evidence="8 11" id="KW-0472">Membrane</keyword>
<comment type="subcellular location">
    <subcellularLocation>
        <location evidence="1">Membrane</location>
        <topology evidence="1">Multi-pass membrane protein</topology>
    </subcellularLocation>
</comment>
<dbReference type="GO" id="GO:0034220">
    <property type="term" value="P:monoatomic ion transmembrane transport"/>
    <property type="evidence" value="ECO:0007669"/>
    <property type="project" value="UniProtKB-KW"/>
</dbReference>
<keyword evidence="9" id="KW-0325">Glycoprotein</keyword>
<keyword evidence="2" id="KW-0813">Transport</keyword>
<keyword evidence="5 11" id="KW-1133">Transmembrane helix</keyword>
<dbReference type="Pfam" id="PF00520">
    <property type="entry name" value="Ion_trans"/>
    <property type="match status" value="1"/>
</dbReference>
<comment type="caution">
    <text evidence="13">The sequence shown here is derived from an EMBL/GenBank/DDBJ whole genome shotgun (WGS) entry which is preliminary data.</text>
</comment>
<keyword evidence="10" id="KW-0407">Ion channel</keyword>
<accession>A0ABD2Q7V8</accession>
<dbReference type="PANTHER" id="PTHR47143:SF1">
    <property type="entry name" value="ION_TRANS DOMAIN-CONTAINING PROTEIN"/>
    <property type="match status" value="1"/>
</dbReference>
<dbReference type="AlphaFoldDB" id="A0ABD2Q7V8"/>
<evidence type="ECO:0000256" key="5">
    <source>
        <dbReference type="ARBA" id="ARBA00022989"/>
    </source>
</evidence>
<feature type="transmembrane region" description="Helical" evidence="11">
    <location>
        <begin position="92"/>
        <end position="114"/>
    </location>
</feature>
<feature type="transmembrane region" description="Helical" evidence="11">
    <location>
        <begin position="54"/>
        <end position="72"/>
    </location>
</feature>
<evidence type="ECO:0000256" key="9">
    <source>
        <dbReference type="ARBA" id="ARBA00023180"/>
    </source>
</evidence>
<keyword evidence="14" id="KW-1185">Reference proteome</keyword>
<dbReference type="InterPro" id="IPR052076">
    <property type="entry name" value="TRP_cation_channel"/>
</dbReference>
<keyword evidence="7" id="KW-0406">Ion transport</keyword>
<feature type="transmembrane region" description="Helical" evidence="11">
    <location>
        <begin position="26"/>
        <end position="42"/>
    </location>
</feature>
<feature type="transmembrane region" description="Helical" evidence="11">
    <location>
        <begin position="165"/>
        <end position="188"/>
    </location>
</feature>
<evidence type="ECO:0000256" key="11">
    <source>
        <dbReference type="SAM" id="Phobius"/>
    </source>
</evidence>
<feature type="domain" description="Ion transport" evidence="12">
    <location>
        <begin position="11"/>
        <end position="198"/>
    </location>
</feature>
<reference evidence="13 14" key="1">
    <citation type="submission" date="2024-11" db="EMBL/GenBank/DDBJ databases">
        <title>Adaptive evolution of stress response genes in parasites aligns with host niche diversity.</title>
        <authorList>
            <person name="Hahn C."/>
            <person name="Resl P."/>
        </authorList>
    </citation>
    <scope>NUCLEOTIDE SEQUENCE [LARGE SCALE GENOMIC DNA]</scope>
    <source>
        <strain evidence="13">EGGRZ-B1_66</strain>
        <tissue evidence="13">Body</tissue>
    </source>
</reference>
<evidence type="ECO:0000256" key="8">
    <source>
        <dbReference type="ARBA" id="ARBA00023136"/>
    </source>
</evidence>